<dbReference type="AlphaFoldDB" id="A0A3D8T2F6"/>
<dbReference type="RefSeq" id="XP_026607916.1">
    <property type="nucleotide sequence ID" value="XM_026742071.1"/>
</dbReference>
<organism evidence="1 2">
    <name type="scientific">Aspergillus mulundensis</name>
    <dbReference type="NCBI Taxonomy" id="1810919"/>
    <lineage>
        <taxon>Eukaryota</taxon>
        <taxon>Fungi</taxon>
        <taxon>Dikarya</taxon>
        <taxon>Ascomycota</taxon>
        <taxon>Pezizomycotina</taxon>
        <taxon>Eurotiomycetes</taxon>
        <taxon>Eurotiomycetidae</taxon>
        <taxon>Eurotiales</taxon>
        <taxon>Aspergillaceae</taxon>
        <taxon>Aspergillus</taxon>
        <taxon>Aspergillus subgen. Nidulantes</taxon>
    </lineage>
</organism>
<proteinExistence type="predicted"/>
<comment type="caution">
    <text evidence="1">The sequence shown here is derived from an EMBL/GenBank/DDBJ whole genome shotgun (WGS) entry which is preliminary data.</text>
</comment>
<name>A0A3D8T2F6_9EURO</name>
<sequence>MSLITDNLTQALWEKAQAQPTNEWASANVWSQLWNKELFTGKDWGVAPGIPLEERGRRRVQFEIEHIGHDGELRVMGIAVHEAKAMETVPGCIQEVEDRAFDVCKRRLAEHPKVARVYAWTSFGTTGRIWYVERQSQYLVPMFGSESFADKSEYVELNSADAVLISRAAAEMKAVPPDV</sequence>
<keyword evidence="2" id="KW-1185">Reference proteome</keyword>
<evidence type="ECO:0000313" key="2">
    <source>
        <dbReference type="Proteomes" id="UP000256690"/>
    </source>
</evidence>
<dbReference type="GeneID" id="38110425"/>
<gene>
    <name evidence="1" type="ORF">DSM5745_00055</name>
</gene>
<dbReference type="Proteomes" id="UP000256690">
    <property type="component" value="Unassembled WGS sequence"/>
</dbReference>
<evidence type="ECO:0000313" key="1">
    <source>
        <dbReference type="EMBL" id="RDW92733.1"/>
    </source>
</evidence>
<dbReference type="EMBL" id="PVWQ01000001">
    <property type="protein sequence ID" value="RDW92733.1"/>
    <property type="molecule type" value="Genomic_DNA"/>
</dbReference>
<protein>
    <submittedName>
        <fullName evidence="1">Uncharacterized protein</fullName>
    </submittedName>
</protein>
<dbReference type="OrthoDB" id="5418574at2759"/>
<reference evidence="1 2" key="1">
    <citation type="journal article" date="2018" name="IMA Fungus">
        <title>IMA Genome-F 9: Draft genome sequence of Annulohypoxylon stygium, Aspergillus mulundensis, Berkeleyomyces basicola (syn. Thielaviopsis basicola), Ceratocystis smalleyi, two Cercospora beticola strains, Coleophoma cylindrospora, Fusarium fracticaudum, Phialophora cf. hyalina, and Morchella septimelata.</title>
        <authorList>
            <person name="Wingfield B.D."/>
            <person name="Bills G.F."/>
            <person name="Dong Y."/>
            <person name="Huang W."/>
            <person name="Nel W.J."/>
            <person name="Swalarsk-Parry B.S."/>
            <person name="Vaghefi N."/>
            <person name="Wilken P.M."/>
            <person name="An Z."/>
            <person name="de Beer Z.W."/>
            <person name="De Vos L."/>
            <person name="Chen L."/>
            <person name="Duong T.A."/>
            <person name="Gao Y."/>
            <person name="Hammerbacher A."/>
            <person name="Kikkert J.R."/>
            <person name="Li Y."/>
            <person name="Li H."/>
            <person name="Li K."/>
            <person name="Li Q."/>
            <person name="Liu X."/>
            <person name="Ma X."/>
            <person name="Naidoo K."/>
            <person name="Pethybridge S.J."/>
            <person name="Sun J."/>
            <person name="Steenkamp E.T."/>
            <person name="van der Nest M.A."/>
            <person name="van Wyk S."/>
            <person name="Wingfield M.J."/>
            <person name="Xiong C."/>
            <person name="Yue Q."/>
            <person name="Zhang X."/>
        </authorList>
    </citation>
    <scope>NUCLEOTIDE SEQUENCE [LARGE SCALE GENOMIC DNA]</scope>
    <source>
        <strain evidence="1 2">DSM 5745</strain>
    </source>
</reference>
<accession>A0A3D8T2F6</accession>